<feature type="transmembrane region" description="Helical" evidence="6">
    <location>
        <begin position="56"/>
        <end position="75"/>
    </location>
</feature>
<reference evidence="8 9" key="1">
    <citation type="submission" date="2024-09" db="EMBL/GenBank/DDBJ databases">
        <authorList>
            <person name="Ruan L."/>
        </authorList>
    </citation>
    <scope>NUCLEOTIDE SEQUENCE [LARGE SCALE GENOMIC DNA]</scope>
    <source>
        <strain evidence="8 9">D33</strain>
    </source>
</reference>
<sequence length="421" mass="46963">MKRPFRPRRRGKLSEQRRQIRIATWEGVPSTIFQVLLGGPFLTGFLLYLGANSSQIGFVLAVTTLVNITQLGVAYGIQRIRSRRTALIWFIAVHRLLWAGTGLIPFLFPRDVWVTVYIVTYTIAFMANAVSAMLWTSLISDLIPAKVRGRHFGIRNTVLNALSSICLFAGGMLLDRYPGGEGFLLLFIPIWICAVANIVIYFFYPDLPFERSKETAFLPMVRKPLLDSGFMKAACFLAGWLLMQTLIVPLYSYAMLELMRLSYSTVSALTVIQTVAMMISFYVWGNLNARYSNKKLLFWTLPLIAGSCMSWGMLSVLPALPVLVVSHILLGAGIGGFNQLAFNFTIGDTPKSERPMYVAMYSALTGLTSFLGPLAGGAAYQWMKSWPPAMDWFELFGFPACIGVLMLVMAFTLGKRILTTN</sequence>
<dbReference type="PANTHER" id="PTHR23526">
    <property type="entry name" value="INTEGRAL MEMBRANE TRANSPORT PROTEIN-RELATED"/>
    <property type="match status" value="1"/>
</dbReference>
<keyword evidence="2" id="KW-0813">Transport</keyword>
<evidence type="ECO:0000256" key="3">
    <source>
        <dbReference type="ARBA" id="ARBA00022692"/>
    </source>
</evidence>
<dbReference type="SUPFAM" id="SSF103473">
    <property type="entry name" value="MFS general substrate transporter"/>
    <property type="match status" value="1"/>
</dbReference>
<dbReference type="InterPro" id="IPR036259">
    <property type="entry name" value="MFS_trans_sf"/>
</dbReference>
<dbReference type="PANTHER" id="PTHR23526:SF2">
    <property type="entry name" value="MAJOR FACILITATOR SUPERFAMILY (MFS) PROFILE DOMAIN-CONTAINING PROTEIN"/>
    <property type="match status" value="1"/>
</dbReference>
<feature type="transmembrane region" description="Helical" evidence="6">
    <location>
        <begin position="114"/>
        <end position="136"/>
    </location>
</feature>
<evidence type="ECO:0000256" key="4">
    <source>
        <dbReference type="ARBA" id="ARBA00022989"/>
    </source>
</evidence>
<evidence type="ECO:0000256" key="2">
    <source>
        <dbReference type="ARBA" id="ARBA00022448"/>
    </source>
</evidence>
<feature type="transmembrane region" description="Helical" evidence="6">
    <location>
        <begin position="263"/>
        <end position="284"/>
    </location>
</feature>
<comment type="subcellular location">
    <subcellularLocation>
        <location evidence="1">Cell membrane</location>
        <topology evidence="1">Multi-pass membrane protein</topology>
    </subcellularLocation>
</comment>
<keyword evidence="9" id="KW-1185">Reference proteome</keyword>
<evidence type="ECO:0000313" key="9">
    <source>
        <dbReference type="Proteomes" id="UP001580407"/>
    </source>
</evidence>
<keyword evidence="4 6" id="KW-1133">Transmembrane helix</keyword>
<feature type="transmembrane region" description="Helical" evidence="6">
    <location>
        <begin position="320"/>
        <end position="346"/>
    </location>
</feature>
<dbReference type="InterPro" id="IPR020846">
    <property type="entry name" value="MFS_dom"/>
</dbReference>
<dbReference type="Pfam" id="PF07690">
    <property type="entry name" value="MFS_1"/>
    <property type="match status" value="1"/>
</dbReference>
<evidence type="ECO:0000256" key="1">
    <source>
        <dbReference type="ARBA" id="ARBA00004651"/>
    </source>
</evidence>
<proteinExistence type="predicted"/>
<dbReference type="RefSeq" id="WP_375523904.1">
    <property type="nucleotide sequence ID" value="NZ_JBHILM010000003.1"/>
</dbReference>
<dbReference type="Gene3D" id="1.20.1250.20">
    <property type="entry name" value="MFS general substrate transporter like domains"/>
    <property type="match status" value="2"/>
</dbReference>
<feature type="transmembrane region" description="Helical" evidence="6">
    <location>
        <begin position="395"/>
        <end position="414"/>
    </location>
</feature>
<feature type="transmembrane region" description="Helical" evidence="6">
    <location>
        <begin position="183"/>
        <end position="204"/>
    </location>
</feature>
<evidence type="ECO:0000256" key="6">
    <source>
        <dbReference type="SAM" id="Phobius"/>
    </source>
</evidence>
<dbReference type="PROSITE" id="PS50850">
    <property type="entry name" value="MFS"/>
    <property type="match status" value="1"/>
</dbReference>
<keyword evidence="5 6" id="KW-0472">Membrane</keyword>
<feature type="domain" description="Major facilitator superfamily (MFS) profile" evidence="7">
    <location>
        <begin position="182"/>
        <end position="421"/>
    </location>
</feature>
<protein>
    <submittedName>
        <fullName evidence="8">MFS transporter</fullName>
    </submittedName>
</protein>
<feature type="transmembrane region" description="Helical" evidence="6">
    <location>
        <begin position="27"/>
        <end position="50"/>
    </location>
</feature>
<comment type="caution">
    <text evidence="8">The sequence shown here is derived from an EMBL/GenBank/DDBJ whole genome shotgun (WGS) entry which is preliminary data.</text>
</comment>
<evidence type="ECO:0000313" key="8">
    <source>
        <dbReference type="EMBL" id="MFB5680079.1"/>
    </source>
</evidence>
<feature type="transmembrane region" description="Helical" evidence="6">
    <location>
        <begin position="157"/>
        <end position="177"/>
    </location>
</feature>
<accession>A0ABV5B574</accession>
<gene>
    <name evidence="8" type="ORF">ACE3NQ_03970</name>
</gene>
<feature type="transmembrane region" description="Helical" evidence="6">
    <location>
        <begin position="358"/>
        <end position="383"/>
    </location>
</feature>
<evidence type="ECO:0000259" key="7">
    <source>
        <dbReference type="PROSITE" id="PS50850"/>
    </source>
</evidence>
<name>A0ABV5B574_9BACL</name>
<keyword evidence="3 6" id="KW-0812">Transmembrane</keyword>
<evidence type="ECO:0000256" key="5">
    <source>
        <dbReference type="ARBA" id="ARBA00023136"/>
    </source>
</evidence>
<feature type="transmembrane region" description="Helical" evidence="6">
    <location>
        <begin position="87"/>
        <end position="108"/>
    </location>
</feature>
<dbReference type="InterPro" id="IPR052528">
    <property type="entry name" value="Sugar_transport-like"/>
</dbReference>
<dbReference type="InterPro" id="IPR011701">
    <property type="entry name" value="MFS"/>
</dbReference>
<dbReference type="EMBL" id="JBHILM010000003">
    <property type="protein sequence ID" value="MFB5680079.1"/>
    <property type="molecule type" value="Genomic_DNA"/>
</dbReference>
<feature type="transmembrane region" description="Helical" evidence="6">
    <location>
        <begin position="225"/>
        <end position="243"/>
    </location>
</feature>
<dbReference type="Proteomes" id="UP001580407">
    <property type="component" value="Unassembled WGS sequence"/>
</dbReference>
<feature type="transmembrane region" description="Helical" evidence="6">
    <location>
        <begin position="296"/>
        <end position="314"/>
    </location>
</feature>
<organism evidence="8 9">
    <name type="scientific">Paenibacillus terreus</name>
    <dbReference type="NCBI Taxonomy" id="1387834"/>
    <lineage>
        <taxon>Bacteria</taxon>
        <taxon>Bacillati</taxon>
        <taxon>Bacillota</taxon>
        <taxon>Bacilli</taxon>
        <taxon>Bacillales</taxon>
        <taxon>Paenibacillaceae</taxon>
        <taxon>Paenibacillus</taxon>
    </lineage>
</organism>